<sequence>MDNGTLDVRLSLRTTDRKAARNMGAALTGVTPRVLEMLDRRAKQKTDITEQELQAIAKAMYEESLAEVCTCSDRRRTMSRTTRPPIWRSSIISSG</sequence>
<feature type="compositionally biased region" description="Low complexity" evidence="1">
    <location>
        <begin position="79"/>
        <end position="95"/>
    </location>
</feature>
<organism evidence="2 3">
    <name type="scientific">Sphingomonas sanguinis</name>
    <dbReference type="NCBI Taxonomy" id="33051"/>
    <lineage>
        <taxon>Bacteria</taxon>
        <taxon>Pseudomonadati</taxon>
        <taxon>Pseudomonadota</taxon>
        <taxon>Alphaproteobacteria</taxon>
        <taxon>Sphingomonadales</taxon>
        <taxon>Sphingomonadaceae</taxon>
        <taxon>Sphingomonas</taxon>
    </lineage>
</organism>
<comment type="caution">
    <text evidence="2">The sequence shown here is derived from an EMBL/GenBank/DDBJ whole genome shotgun (WGS) entry which is preliminary data.</text>
</comment>
<feature type="region of interest" description="Disordered" evidence="1">
    <location>
        <begin position="76"/>
        <end position="95"/>
    </location>
</feature>
<gene>
    <name evidence="2" type="ORF">N4G62_13965</name>
</gene>
<keyword evidence="3" id="KW-1185">Reference proteome</keyword>
<name>A0ABU5LT72_9SPHN</name>
<dbReference type="RefSeq" id="WP_219019686.1">
    <property type="nucleotide sequence ID" value="NZ_CP079203.1"/>
</dbReference>
<protein>
    <submittedName>
        <fullName evidence="2">Uncharacterized protein</fullName>
    </submittedName>
</protein>
<evidence type="ECO:0000313" key="2">
    <source>
        <dbReference type="EMBL" id="MDZ7283130.1"/>
    </source>
</evidence>
<dbReference type="Proteomes" id="UP001292182">
    <property type="component" value="Unassembled WGS sequence"/>
</dbReference>
<accession>A0ABU5LT72</accession>
<dbReference type="EMBL" id="JAOBTW010000016">
    <property type="protein sequence ID" value="MDZ7283130.1"/>
    <property type="molecule type" value="Genomic_DNA"/>
</dbReference>
<proteinExistence type="predicted"/>
<reference evidence="3" key="1">
    <citation type="submission" date="2023-07" db="EMBL/GenBank/DDBJ databases">
        <title>Whole genome sequence analysis of rice epiphytic Sphingomonas sanguinis OsEp_Plm_15B2.</title>
        <authorList>
            <person name="Sahu K.P."/>
            <person name="Asharani P."/>
            <person name="Reddy B."/>
            <person name="Kumar A."/>
        </authorList>
    </citation>
    <scope>NUCLEOTIDE SEQUENCE [LARGE SCALE GENOMIC DNA]</scope>
    <source>
        <strain evidence="3">OsEp_Plm_15B2</strain>
    </source>
</reference>
<evidence type="ECO:0000256" key="1">
    <source>
        <dbReference type="SAM" id="MobiDB-lite"/>
    </source>
</evidence>
<evidence type="ECO:0000313" key="3">
    <source>
        <dbReference type="Proteomes" id="UP001292182"/>
    </source>
</evidence>